<dbReference type="GO" id="GO:0009976">
    <property type="term" value="F:tocopherol cyclase activity"/>
    <property type="evidence" value="ECO:0007669"/>
    <property type="project" value="InterPro"/>
</dbReference>
<organism evidence="1 2">
    <name type="scientific">Physcomitrium patens</name>
    <name type="common">Spreading-leaved earth moss</name>
    <name type="synonym">Physcomitrella patens</name>
    <dbReference type="NCBI Taxonomy" id="3218"/>
    <lineage>
        <taxon>Eukaryota</taxon>
        <taxon>Viridiplantae</taxon>
        <taxon>Streptophyta</taxon>
        <taxon>Embryophyta</taxon>
        <taxon>Bryophyta</taxon>
        <taxon>Bryophytina</taxon>
        <taxon>Bryopsida</taxon>
        <taxon>Funariidae</taxon>
        <taxon>Funariales</taxon>
        <taxon>Funariaceae</taxon>
        <taxon>Physcomitrium</taxon>
    </lineage>
</organism>
<proteinExistence type="predicted"/>
<reference evidence="1 2" key="1">
    <citation type="journal article" date="2008" name="Science">
        <title>The Physcomitrella genome reveals evolutionary insights into the conquest of land by plants.</title>
        <authorList>
            <person name="Rensing S."/>
            <person name="Lang D."/>
            <person name="Zimmer A."/>
            <person name="Terry A."/>
            <person name="Salamov A."/>
            <person name="Shapiro H."/>
            <person name="Nishiyama T."/>
            <person name="Perroud P.-F."/>
            <person name="Lindquist E."/>
            <person name="Kamisugi Y."/>
            <person name="Tanahashi T."/>
            <person name="Sakakibara K."/>
            <person name="Fujita T."/>
            <person name="Oishi K."/>
            <person name="Shin-I T."/>
            <person name="Kuroki Y."/>
            <person name="Toyoda A."/>
            <person name="Suzuki Y."/>
            <person name="Hashimoto A."/>
            <person name="Yamaguchi K."/>
            <person name="Sugano A."/>
            <person name="Kohara Y."/>
            <person name="Fujiyama A."/>
            <person name="Anterola A."/>
            <person name="Aoki S."/>
            <person name="Ashton N."/>
            <person name="Barbazuk W.B."/>
            <person name="Barker E."/>
            <person name="Bennetzen J."/>
            <person name="Bezanilla M."/>
            <person name="Blankenship R."/>
            <person name="Cho S.H."/>
            <person name="Dutcher S."/>
            <person name="Estelle M."/>
            <person name="Fawcett J.A."/>
            <person name="Gundlach H."/>
            <person name="Hanada K."/>
            <person name="Heyl A."/>
            <person name="Hicks K.A."/>
            <person name="Hugh J."/>
            <person name="Lohr M."/>
            <person name="Mayer K."/>
            <person name="Melkozernov A."/>
            <person name="Murata T."/>
            <person name="Nelson D."/>
            <person name="Pils B."/>
            <person name="Prigge M."/>
            <person name="Reiss B."/>
            <person name="Renner T."/>
            <person name="Rombauts S."/>
            <person name="Rushton P."/>
            <person name="Sanderfoot A."/>
            <person name="Schween G."/>
            <person name="Shiu S.-H."/>
            <person name="Stueber K."/>
            <person name="Theodoulou F.L."/>
            <person name="Tu H."/>
            <person name="Van de Peer Y."/>
            <person name="Verrier P.J."/>
            <person name="Waters E."/>
            <person name="Wood A."/>
            <person name="Yang L."/>
            <person name="Cove D."/>
            <person name="Cuming A."/>
            <person name="Hasebe M."/>
            <person name="Lucas S."/>
            <person name="Mishler D.B."/>
            <person name="Reski R."/>
            <person name="Grigoriev I."/>
            <person name="Quatrano R.S."/>
            <person name="Boore J.L."/>
        </authorList>
    </citation>
    <scope>NUCLEOTIDE SEQUENCE [LARGE SCALE GENOMIC DNA]</scope>
    <source>
        <strain evidence="1 2">cv. Gransden 2004</strain>
    </source>
</reference>
<dbReference type="Pfam" id="PF14249">
    <property type="entry name" value="Tocopherol_cycl"/>
    <property type="match status" value="1"/>
</dbReference>
<keyword evidence="2" id="KW-1185">Reference proteome</keyword>
<gene>
    <name evidence="1" type="primary">LOC112292033</name>
</gene>
<reference evidence="1" key="3">
    <citation type="submission" date="2020-12" db="UniProtKB">
        <authorList>
            <consortium name="EnsemblPlants"/>
        </authorList>
    </citation>
    <scope>IDENTIFICATION</scope>
</reference>
<accession>A0A7I4AYJ8</accession>
<protein>
    <submittedName>
        <fullName evidence="1">Uncharacterized protein</fullName>
    </submittedName>
</protein>
<evidence type="ECO:0000313" key="1">
    <source>
        <dbReference type="EnsemblPlants" id="Pp3c15_16860V3.2"/>
    </source>
</evidence>
<dbReference type="Gramene" id="Pp3c15_16860V3.2">
    <property type="protein sequence ID" value="Pp3c15_16860V3.2"/>
    <property type="gene ID" value="Pp3c15_16860"/>
</dbReference>
<reference evidence="1 2" key="2">
    <citation type="journal article" date="2018" name="Plant J.">
        <title>The Physcomitrella patens chromosome-scale assembly reveals moss genome structure and evolution.</title>
        <authorList>
            <person name="Lang D."/>
            <person name="Ullrich K.K."/>
            <person name="Murat F."/>
            <person name="Fuchs J."/>
            <person name="Jenkins J."/>
            <person name="Haas F.B."/>
            <person name="Piednoel M."/>
            <person name="Gundlach H."/>
            <person name="Van Bel M."/>
            <person name="Meyberg R."/>
            <person name="Vives C."/>
            <person name="Morata J."/>
            <person name="Symeonidi A."/>
            <person name="Hiss M."/>
            <person name="Muchero W."/>
            <person name="Kamisugi Y."/>
            <person name="Saleh O."/>
            <person name="Blanc G."/>
            <person name="Decker E.L."/>
            <person name="van Gessel N."/>
            <person name="Grimwood J."/>
            <person name="Hayes R.D."/>
            <person name="Graham S.W."/>
            <person name="Gunter L.E."/>
            <person name="McDaniel S.F."/>
            <person name="Hoernstein S.N.W."/>
            <person name="Larsson A."/>
            <person name="Li F.W."/>
            <person name="Perroud P.F."/>
            <person name="Phillips J."/>
            <person name="Ranjan P."/>
            <person name="Rokshar D.S."/>
            <person name="Rothfels C.J."/>
            <person name="Schneider L."/>
            <person name="Shu S."/>
            <person name="Stevenson D.W."/>
            <person name="Thummler F."/>
            <person name="Tillich M."/>
            <person name="Villarreal Aguilar J.C."/>
            <person name="Widiez T."/>
            <person name="Wong G.K."/>
            <person name="Wymore A."/>
            <person name="Zhang Y."/>
            <person name="Zimmer A.D."/>
            <person name="Quatrano R.S."/>
            <person name="Mayer K.F.X."/>
            <person name="Goodstein D."/>
            <person name="Casacuberta J.M."/>
            <person name="Vandepoele K."/>
            <person name="Reski R."/>
            <person name="Cuming A.C."/>
            <person name="Tuskan G.A."/>
            <person name="Maumus F."/>
            <person name="Salse J."/>
            <person name="Schmutz J."/>
            <person name="Rensing S.A."/>
        </authorList>
    </citation>
    <scope>NUCLEOTIDE SEQUENCE [LARGE SCALE GENOMIC DNA]</scope>
    <source>
        <strain evidence="1 2">cv. Gransden 2004</strain>
    </source>
</reference>
<dbReference type="InParanoid" id="A0A7I4AYJ8"/>
<evidence type="ECO:0000313" key="2">
    <source>
        <dbReference type="Proteomes" id="UP000006727"/>
    </source>
</evidence>
<dbReference type="AlphaFoldDB" id="A0A7I4AYJ8"/>
<dbReference type="Proteomes" id="UP000006727">
    <property type="component" value="Chromosome 15"/>
</dbReference>
<dbReference type="PANTHER" id="PTHR35309:SF4">
    <property type="entry name" value="TOCOPHEROL CYCLASE"/>
    <property type="match status" value="1"/>
</dbReference>
<dbReference type="EnsemblPlants" id="Pp3c15_16860V3.2">
    <property type="protein sequence ID" value="Pp3c15_16860V3.2"/>
    <property type="gene ID" value="Pp3c15_16860"/>
</dbReference>
<name>A0A7I4AYJ8_PHYPA</name>
<dbReference type="EMBL" id="ABEU02000015">
    <property type="status" value="NOT_ANNOTATED_CDS"/>
    <property type="molecule type" value="Genomic_DNA"/>
</dbReference>
<dbReference type="InterPro" id="IPR025893">
    <property type="entry name" value="Tocopherol_cyclase"/>
</dbReference>
<dbReference type="PANTHER" id="PTHR35309">
    <property type="match status" value="1"/>
</dbReference>
<sequence length="458" mass="51777">MGGKMSFLEQNLNPRGWELGKKFRAEADFDGVGTKIESSDKETGGGTKTKEEIMDWELVPTLSDELQFAQTHPLDPHKPTWSRLMPEALRPYPSFEGWCVRIWDSKQEFSAAVIMATNYAPDESQVTILFARGKGMDGKGSRDAVKYGYTYAFDVKTKLKRTVNDQEWGDKLEVKPKGFEWEAPGVGRITLTRTLLILTLPLRLLWDAHKSEKGPEGWARYLSILPTHWYVCSLGSAVDYSFSNPEKGIHYEGSAFGHVEKNWGHTFPSGHVWLQAFSPDNTAQVCFAGAYFETPNEKLKTPLIFVLGCRSPKLQLDFRTNDLGILFKSVEISPLDSRFSITAVGPSHIVEVMAYAPYSTFSKPVLAPVTRTDWKPACRESYVATVEVIVFELLAWVPLGTENLVETETFKFAALEFGEDLLSEPMETTDRNWKFSYTIAIIGNMVQHFSRCLNDLRY</sequence>